<reference evidence="1 2" key="1">
    <citation type="journal article" date="2019" name="Sci. Rep.">
        <title>Orb-weaving spider Araneus ventricosus genome elucidates the spidroin gene catalogue.</title>
        <authorList>
            <person name="Kono N."/>
            <person name="Nakamura H."/>
            <person name="Ohtoshi R."/>
            <person name="Moran D.A.P."/>
            <person name="Shinohara A."/>
            <person name="Yoshida Y."/>
            <person name="Fujiwara M."/>
            <person name="Mori M."/>
            <person name="Tomita M."/>
            <person name="Arakawa K."/>
        </authorList>
    </citation>
    <scope>NUCLEOTIDE SEQUENCE [LARGE SCALE GENOMIC DNA]</scope>
</reference>
<comment type="caution">
    <text evidence="1">The sequence shown here is derived from an EMBL/GenBank/DDBJ whole genome shotgun (WGS) entry which is preliminary data.</text>
</comment>
<dbReference type="Proteomes" id="UP000499080">
    <property type="component" value="Unassembled WGS sequence"/>
</dbReference>
<accession>A0A4Y1ZW74</accession>
<name>A0A4Y1ZW74_ARAVE</name>
<keyword evidence="2" id="KW-1185">Reference proteome</keyword>
<dbReference type="AlphaFoldDB" id="A0A4Y1ZW74"/>
<gene>
    <name evidence="1" type="ORF">AVEN_5706_1</name>
</gene>
<evidence type="ECO:0000313" key="1">
    <source>
        <dbReference type="EMBL" id="GBL70958.1"/>
    </source>
</evidence>
<sequence length="109" mass="12419">MLTEMIGWLYPLTGELARNSFGSKTEGCENATEHTVTEWLSCDTEANQIYTDEEIISLVQNKPQDDSDLEETDESENVLVPHSEAANVPEIALRYMSRVRMRHQQTLCL</sequence>
<dbReference type="EMBL" id="BGPR01229702">
    <property type="protein sequence ID" value="GBL70958.1"/>
    <property type="molecule type" value="Genomic_DNA"/>
</dbReference>
<proteinExistence type="predicted"/>
<organism evidence="1 2">
    <name type="scientific">Araneus ventricosus</name>
    <name type="common">Orbweaver spider</name>
    <name type="synonym">Epeira ventricosa</name>
    <dbReference type="NCBI Taxonomy" id="182803"/>
    <lineage>
        <taxon>Eukaryota</taxon>
        <taxon>Metazoa</taxon>
        <taxon>Ecdysozoa</taxon>
        <taxon>Arthropoda</taxon>
        <taxon>Chelicerata</taxon>
        <taxon>Arachnida</taxon>
        <taxon>Araneae</taxon>
        <taxon>Araneomorphae</taxon>
        <taxon>Entelegynae</taxon>
        <taxon>Araneoidea</taxon>
        <taxon>Araneidae</taxon>
        <taxon>Araneus</taxon>
    </lineage>
</organism>
<dbReference type="OrthoDB" id="6428588at2759"/>
<protein>
    <submittedName>
        <fullName evidence="1">Uncharacterized protein</fullName>
    </submittedName>
</protein>
<evidence type="ECO:0000313" key="2">
    <source>
        <dbReference type="Proteomes" id="UP000499080"/>
    </source>
</evidence>